<dbReference type="Gene3D" id="3.90.550.10">
    <property type="entry name" value="Spore Coat Polysaccharide Biosynthesis Protein SpsA, Chain A"/>
    <property type="match status" value="1"/>
</dbReference>
<dbReference type="AlphaFoldDB" id="A0A084IKJ0"/>
<evidence type="ECO:0000256" key="8">
    <source>
        <dbReference type="ARBA" id="ARBA00023277"/>
    </source>
</evidence>
<name>A0A084IKJ0_SALHC</name>
<dbReference type="Pfam" id="PF00483">
    <property type="entry name" value="NTP_transferase"/>
    <property type="match status" value="1"/>
</dbReference>
<dbReference type="RefSeq" id="WP_037337843.1">
    <property type="nucleotide sequence ID" value="NZ_APNK01000015.1"/>
</dbReference>
<dbReference type="NCBIfam" id="NF002023">
    <property type="entry name" value="PRK00844.1"/>
    <property type="match status" value="1"/>
</dbReference>
<evidence type="ECO:0000256" key="9">
    <source>
        <dbReference type="HAMAP-Rule" id="MF_00624"/>
    </source>
</evidence>
<feature type="site" description="Could play a key role in the communication between the regulatory and the substrate sites" evidence="9">
    <location>
        <position position="113"/>
    </location>
</feature>
<dbReference type="PANTHER" id="PTHR43523:SF2">
    <property type="entry name" value="GLUCOSE-1-PHOSPHATE ADENYLYLTRANSFERASE"/>
    <property type="match status" value="1"/>
</dbReference>
<dbReference type="NCBIfam" id="TIGR02091">
    <property type="entry name" value="glgC"/>
    <property type="match status" value="1"/>
</dbReference>
<dbReference type="PANTHER" id="PTHR43523">
    <property type="entry name" value="GLUCOSE-1-PHOSPHATE ADENYLYLTRANSFERASE-RELATED"/>
    <property type="match status" value="1"/>
</dbReference>
<dbReference type="NCBIfam" id="NF001947">
    <property type="entry name" value="PRK00725.1"/>
    <property type="match status" value="1"/>
</dbReference>
<feature type="domain" description="Nucleotidyl transferase" evidence="10">
    <location>
        <begin position="23"/>
        <end position="287"/>
    </location>
</feature>
<organism evidence="12 13">
    <name type="scientific">Salinisphaera hydrothermalis (strain C41B8)</name>
    <dbReference type="NCBI Taxonomy" id="1304275"/>
    <lineage>
        <taxon>Bacteria</taxon>
        <taxon>Pseudomonadati</taxon>
        <taxon>Pseudomonadota</taxon>
        <taxon>Gammaproteobacteria</taxon>
        <taxon>Salinisphaerales</taxon>
        <taxon>Salinisphaeraceae</taxon>
        <taxon>Salinisphaera</taxon>
    </lineage>
</organism>
<dbReference type="InterPro" id="IPR005836">
    <property type="entry name" value="ADP_Glu_pyroP_CS"/>
</dbReference>
<dbReference type="Pfam" id="PF24894">
    <property type="entry name" value="Hexapep_GlmU"/>
    <property type="match status" value="1"/>
</dbReference>
<keyword evidence="2 9" id="KW-0321">Glycogen metabolism</keyword>
<comment type="pathway">
    <text evidence="9">Glycan biosynthesis; glycogen biosynthesis.</text>
</comment>
<evidence type="ECO:0000256" key="6">
    <source>
        <dbReference type="ARBA" id="ARBA00022840"/>
    </source>
</evidence>
<evidence type="ECO:0000259" key="11">
    <source>
        <dbReference type="Pfam" id="PF24894"/>
    </source>
</evidence>
<dbReference type="SUPFAM" id="SSF53448">
    <property type="entry name" value="Nucleotide-diphospho-sugar transferases"/>
    <property type="match status" value="1"/>
</dbReference>
<evidence type="ECO:0000313" key="12">
    <source>
        <dbReference type="EMBL" id="KEZ77224.1"/>
    </source>
</evidence>
<protein>
    <recommendedName>
        <fullName evidence="9">Glucose-1-phosphate adenylyltransferase</fullName>
        <ecNumber evidence="9">2.7.7.27</ecNumber>
    </recommendedName>
    <alternativeName>
        <fullName evidence="9">ADP-glucose pyrophosphorylase</fullName>
        <shortName evidence="9">ADPGlc PPase</shortName>
    </alternativeName>
    <alternativeName>
        <fullName evidence="9">ADP-glucose synthase</fullName>
    </alternativeName>
</protein>
<dbReference type="CDD" id="cd02508">
    <property type="entry name" value="ADP_Glucose_PP"/>
    <property type="match status" value="1"/>
</dbReference>
<evidence type="ECO:0000256" key="7">
    <source>
        <dbReference type="ARBA" id="ARBA00023056"/>
    </source>
</evidence>
<dbReference type="SUPFAM" id="SSF51161">
    <property type="entry name" value="Trimeric LpxA-like enzymes"/>
    <property type="match status" value="1"/>
</dbReference>
<keyword evidence="13" id="KW-1185">Reference proteome</keyword>
<dbReference type="HAMAP" id="MF_00624">
    <property type="entry name" value="GlgC"/>
    <property type="match status" value="1"/>
</dbReference>
<dbReference type="EMBL" id="APNK01000015">
    <property type="protein sequence ID" value="KEZ77224.1"/>
    <property type="molecule type" value="Genomic_DNA"/>
</dbReference>
<feature type="site" description="Could play a key role in the communication between the regulatory and the substrate sites" evidence="9">
    <location>
        <position position="75"/>
    </location>
</feature>
<dbReference type="GO" id="GO:0005524">
    <property type="term" value="F:ATP binding"/>
    <property type="evidence" value="ECO:0007669"/>
    <property type="project" value="UniProtKB-KW"/>
</dbReference>
<dbReference type="Gene3D" id="2.160.10.10">
    <property type="entry name" value="Hexapeptide repeat proteins"/>
    <property type="match status" value="1"/>
</dbReference>
<evidence type="ECO:0000256" key="5">
    <source>
        <dbReference type="ARBA" id="ARBA00022741"/>
    </source>
</evidence>
<dbReference type="UniPathway" id="UPA00164"/>
<comment type="similarity">
    <text evidence="1 9">Belongs to the bacterial/plant glucose-1-phosphate adenylyltransferase family.</text>
</comment>
<feature type="binding site" evidence="9">
    <location>
        <position position="114"/>
    </location>
    <ligand>
        <name>alpha-D-glucose 1-phosphate</name>
        <dbReference type="ChEBI" id="CHEBI:58601"/>
    </ligand>
</feature>
<gene>
    <name evidence="9" type="primary">glgC</name>
    <name evidence="12" type="ORF">C41B8_10905</name>
</gene>
<keyword evidence="5 9" id="KW-0547">Nucleotide-binding</keyword>
<dbReference type="PROSITE" id="PS00808">
    <property type="entry name" value="ADP_GLC_PYROPHOSPH_1"/>
    <property type="match status" value="1"/>
</dbReference>
<dbReference type="PATRIC" id="fig|1304275.5.peg.2227"/>
<dbReference type="InterPro" id="IPR029044">
    <property type="entry name" value="Nucleotide-diphossugar_trans"/>
</dbReference>
<sequence>MDGEKQQAHSNRFISLVTRDTLAMVLAGGRGTRLGGLTRRRAKPAVPFGGEFRIIDFVLSNCINSGIRRVSVLTQYMAHPLIRHMHQAWGFLRGEFGEFVEVVPAQQRMGEAWYRGTADAVYQNLDIIAEHEPRFVLVLGGDHVYKMDYGPMLGFHIGHEADVTVGCVDVSLDEARGFGVMTVDDDQRIRSFDEKPEAPTPMPGRPDRALASMGIYVFSTDYLVHMLEDDAANPDSSSDFGKDILPRAVAENHGVYAYHFNKHTDSGTGYWRDVGTLDGYWNANLELINVTPELNLYDRDWPIWTYQEQVPPAKFVFDDQGRRGEAVNSMVAGGCIVSGATVRRSLLFSSVLVAERSVIEDSVILPDVVIGADCRIRRAVIDSDCHIPDGTQIGIDEVADARRFEVTHEGIVLVTREALNG</sequence>
<evidence type="ECO:0000256" key="4">
    <source>
        <dbReference type="ARBA" id="ARBA00022695"/>
    </source>
</evidence>
<feature type="binding site" evidence="9">
    <location>
        <position position="212"/>
    </location>
    <ligand>
        <name>alpha-D-glucose 1-phosphate</name>
        <dbReference type="ChEBI" id="CHEBI:58601"/>
    </ligand>
</feature>
<keyword evidence="6 9" id="KW-0067">ATP-binding</keyword>
<evidence type="ECO:0000256" key="1">
    <source>
        <dbReference type="ARBA" id="ARBA00010443"/>
    </source>
</evidence>
<feature type="domain" description="Glucose-1-phosphate adenylyltransferase/Bifunctional protein GlmU-like C-terminal hexapeptide" evidence="11">
    <location>
        <begin position="311"/>
        <end position="414"/>
    </location>
</feature>
<dbReference type="InterPro" id="IPR056818">
    <property type="entry name" value="GlmU/GlgC-like_hexapep"/>
</dbReference>
<feature type="binding site" evidence="9">
    <location>
        <begin position="194"/>
        <end position="195"/>
    </location>
    <ligand>
        <name>alpha-D-glucose 1-phosphate</name>
        <dbReference type="ChEBI" id="CHEBI:58601"/>
    </ligand>
</feature>
<dbReference type="OrthoDB" id="9801810at2"/>
<comment type="subunit">
    <text evidence="9">Homotetramer.</text>
</comment>
<dbReference type="STRING" id="1304275.C41B8_10905"/>
<dbReference type="InterPro" id="IPR011831">
    <property type="entry name" value="ADP-Glc_PPase"/>
</dbReference>
<dbReference type="Proteomes" id="UP000028302">
    <property type="component" value="Unassembled WGS sequence"/>
</dbReference>
<dbReference type="CDD" id="cd04651">
    <property type="entry name" value="LbH_G1P_AT_C"/>
    <property type="match status" value="1"/>
</dbReference>
<dbReference type="InterPro" id="IPR023049">
    <property type="entry name" value="GlgC_bac"/>
</dbReference>
<evidence type="ECO:0000313" key="13">
    <source>
        <dbReference type="Proteomes" id="UP000028302"/>
    </source>
</evidence>
<keyword evidence="8 9" id="KW-0119">Carbohydrate metabolism</keyword>
<dbReference type="GO" id="GO:0008878">
    <property type="term" value="F:glucose-1-phosphate adenylyltransferase activity"/>
    <property type="evidence" value="ECO:0007669"/>
    <property type="project" value="UniProtKB-UniRule"/>
</dbReference>
<evidence type="ECO:0000259" key="10">
    <source>
        <dbReference type="Pfam" id="PF00483"/>
    </source>
</evidence>
<dbReference type="PROSITE" id="PS00809">
    <property type="entry name" value="ADP_GLC_PYROPHOSPH_2"/>
    <property type="match status" value="1"/>
</dbReference>
<reference evidence="12 13" key="1">
    <citation type="submission" date="2013-03" db="EMBL/GenBank/DDBJ databases">
        <title>Salinisphaera hydrothermalis C41B8 Genome Sequencing.</title>
        <authorList>
            <person name="Li C."/>
            <person name="Lai Q."/>
            <person name="Shao Z."/>
        </authorList>
    </citation>
    <scope>NUCLEOTIDE SEQUENCE [LARGE SCALE GENOMIC DNA]</scope>
    <source>
        <strain evidence="12 13">C41B8</strain>
    </source>
</reference>
<keyword evidence="3 9" id="KW-0808">Transferase</keyword>
<keyword evidence="4 9" id="KW-0548">Nucleotidyltransferase</keyword>
<keyword evidence="7 9" id="KW-0320">Glycogen biosynthesis</keyword>
<dbReference type="PROSITE" id="PS00810">
    <property type="entry name" value="ADP_GLC_PYROPHOSPH_3"/>
    <property type="match status" value="1"/>
</dbReference>
<dbReference type="eggNOG" id="COG0448">
    <property type="taxonomic scope" value="Bacteria"/>
</dbReference>
<dbReference type="InterPro" id="IPR005835">
    <property type="entry name" value="NTP_transferase_dom"/>
</dbReference>
<evidence type="ECO:0000256" key="2">
    <source>
        <dbReference type="ARBA" id="ARBA00022600"/>
    </source>
</evidence>
<comment type="catalytic activity">
    <reaction evidence="9">
        <text>alpha-D-glucose 1-phosphate + ATP + H(+) = ADP-alpha-D-glucose + diphosphate</text>
        <dbReference type="Rhea" id="RHEA:12120"/>
        <dbReference type="ChEBI" id="CHEBI:15378"/>
        <dbReference type="ChEBI" id="CHEBI:30616"/>
        <dbReference type="ChEBI" id="CHEBI:33019"/>
        <dbReference type="ChEBI" id="CHEBI:57498"/>
        <dbReference type="ChEBI" id="CHEBI:58601"/>
        <dbReference type="EC" id="2.7.7.27"/>
    </reaction>
</comment>
<comment type="caution">
    <text evidence="12">The sequence shown here is derived from an EMBL/GenBank/DDBJ whole genome shotgun (WGS) entry which is preliminary data.</text>
</comment>
<evidence type="ECO:0000256" key="3">
    <source>
        <dbReference type="ARBA" id="ARBA00022679"/>
    </source>
</evidence>
<dbReference type="EC" id="2.7.7.27" evidence="9"/>
<feature type="binding site" evidence="9">
    <location>
        <position position="179"/>
    </location>
    <ligand>
        <name>alpha-D-glucose 1-phosphate</name>
        <dbReference type="ChEBI" id="CHEBI:58601"/>
    </ligand>
</feature>
<comment type="function">
    <text evidence="9">Involved in the biosynthesis of ADP-glucose, a building block required for the elongation reactions to produce glycogen. Catalyzes the reaction between ATP and alpha-D-glucose 1-phosphate (G1P) to produce pyrophosphate and ADP-Glc.</text>
</comment>
<proteinExistence type="inferred from homology"/>
<dbReference type="GO" id="GO:0005978">
    <property type="term" value="P:glycogen biosynthetic process"/>
    <property type="evidence" value="ECO:0007669"/>
    <property type="project" value="UniProtKB-UniRule"/>
</dbReference>
<accession>A0A084IKJ0</accession>
<dbReference type="InterPro" id="IPR011004">
    <property type="entry name" value="Trimer_LpxA-like_sf"/>
</dbReference>